<evidence type="ECO:0000313" key="1">
    <source>
        <dbReference type="EMBL" id="SPX11570.1"/>
    </source>
</evidence>
<sequence length="50" mass="5808">MDKEGKGLIEATLDAVRMRLRPILMTRWRLSSALCRWLSVLVLVPARRTQ</sequence>
<dbReference type="AlphaFoldDB" id="A0A2X1N1M1"/>
<gene>
    <name evidence="1" type="primary">acrB_6</name>
    <name evidence="1" type="ORF">NCTC9073_02911</name>
</gene>
<evidence type="ECO:0000313" key="2">
    <source>
        <dbReference type="Proteomes" id="UP000250780"/>
    </source>
</evidence>
<accession>A0A2X1N1M1</accession>
<dbReference type="EMBL" id="UASD01000008">
    <property type="protein sequence ID" value="SPX11570.1"/>
    <property type="molecule type" value="Genomic_DNA"/>
</dbReference>
<dbReference type="Proteomes" id="UP000250780">
    <property type="component" value="Unassembled WGS sequence"/>
</dbReference>
<reference evidence="1 2" key="1">
    <citation type="submission" date="2018-06" db="EMBL/GenBank/DDBJ databases">
        <authorList>
            <consortium name="Pathogen Informatics"/>
            <person name="Doyle S."/>
        </authorList>
    </citation>
    <scope>NUCLEOTIDE SEQUENCE [LARGE SCALE GENOMIC DNA]</scope>
    <source>
        <strain evidence="1 2">NCTC9073</strain>
    </source>
</reference>
<name>A0A2X1N1M1_ECOLX</name>
<organism evidence="1 2">
    <name type="scientific">Escherichia coli</name>
    <dbReference type="NCBI Taxonomy" id="562"/>
    <lineage>
        <taxon>Bacteria</taxon>
        <taxon>Pseudomonadati</taxon>
        <taxon>Pseudomonadota</taxon>
        <taxon>Gammaproteobacteria</taxon>
        <taxon>Enterobacterales</taxon>
        <taxon>Enterobacteriaceae</taxon>
        <taxon>Escherichia</taxon>
    </lineage>
</organism>
<protein>
    <submittedName>
        <fullName evidence="1">Acriflavin resistance protein B</fullName>
    </submittedName>
</protein>
<proteinExistence type="predicted"/>